<feature type="transmembrane region" description="Helical" evidence="9">
    <location>
        <begin position="90"/>
        <end position="110"/>
    </location>
</feature>
<feature type="transmembrane region" description="Helical" evidence="9">
    <location>
        <begin position="122"/>
        <end position="140"/>
    </location>
</feature>
<evidence type="ECO:0000256" key="9">
    <source>
        <dbReference type="SAM" id="Phobius"/>
    </source>
</evidence>
<name>A0ABX0ZW08_9ACTN</name>
<comment type="caution">
    <text evidence="11">The sequence shown here is derived from an EMBL/GenBank/DDBJ whole genome shotgun (WGS) entry which is preliminary data.</text>
</comment>
<evidence type="ECO:0000259" key="10">
    <source>
        <dbReference type="PROSITE" id="PS50850"/>
    </source>
</evidence>
<feature type="transmembrane region" description="Helical" evidence="9">
    <location>
        <begin position="242"/>
        <end position="262"/>
    </location>
</feature>
<feature type="region of interest" description="Disordered" evidence="8">
    <location>
        <begin position="1"/>
        <end position="32"/>
    </location>
</feature>
<keyword evidence="2" id="KW-0813">Transport</keyword>
<feature type="transmembrane region" description="Helical" evidence="9">
    <location>
        <begin position="55"/>
        <end position="78"/>
    </location>
</feature>
<evidence type="ECO:0000256" key="2">
    <source>
        <dbReference type="ARBA" id="ARBA00022448"/>
    </source>
</evidence>
<dbReference type="CDD" id="cd17321">
    <property type="entry name" value="MFS_MMR_MDR_like"/>
    <property type="match status" value="1"/>
</dbReference>
<evidence type="ECO:0000256" key="5">
    <source>
        <dbReference type="ARBA" id="ARBA00022989"/>
    </source>
</evidence>
<evidence type="ECO:0000256" key="6">
    <source>
        <dbReference type="ARBA" id="ARBA00023136"/>
    </source>
</evidence>
<dbReference type="Pfam" id="PF07690">
    <property type="entry name" value="MFS_1"/>
    <property type="match status" value="1"/>
</dbReference>
<dbReference type="PRINTS" id="PR01036">
    <property type="entry name" value="TCRTETB"/>
</dbReference>
<dbReference type="PROSITE" id="PS50850">
    <property type="entry name" value="MFS"/>
    <property type="match status" value="1"/>
</dbReference>
<feature type="transmembrane region" description="Helical" evidence="9">
    <location>
        <begin position="376"/>
        <end position="395"/>
    </location>
</feature>
<feature type="transmembrane region" description="Helical" evidence="9">
    <location>
        <begin position="485"/>
        <end position="503"/>
    </location>
</feature>
<keyword evidence="3" id="KW-1003">Cell membrane</keyword>
<evidence type="ECO:0000256" key="4">
    <source>
        <dbReference type="ARBA" id="ARBA00022692"/>
    </source>
</evidence>
<feature type="transmembrane region" description="Helical" evidence="9">
    <location>
        <begin position="274"/>
        <end position="291"/>
    </location>
</feature>
<feature type="transmembrane region" description="Helical" evidence="9">
    <location>
        <begin position="209"/>
        <end position="230"/>
    </location>
</feature>
<protein>
    <submittedName>
        <fullName evidence="11">MFS transporter</fullName>
    </submittedName>
</protein>
<evidence type="ECO:0000256" key="1">
    <source>
        <dbReference type="ARBA" id="ARBA00004651"/>
    </source>
</evidence>
<accession>A0ABX0ZW08</accession>
<dbReference type="InterPro" id="IPR020846">
    <property type="entry name" value="MFS_dom"/>
</dbReference>
<keyword evidence="7" id="KW-0046">Antibiotic resistance</keyword>
<feature type="transmembrane region" description="Helical" evidence="9">
    <location>
        <begin position="401"/>
        <end position="422"/>
    </location>
</feature>
<dbReference type="Proteomes" id="UP000734511">
    <property type="component" value="Unassembled WGS sequence"/>
</dbReference>
<evidence type="ECO:0000256" key="8">
    <source>
        <dbReference type="SAM" id="MobiDB-lite"/>
    </source>
</evidence>
<keyword evidence="5 9" id="KW-1133">Transmembrane helix</keyword>
<keyword evidence="12" id="KW-1185">Reference proteome</keyword>
<comment type="subcellular location">
    <subcellularLocation>
        <location evidence="1">Cell membrane</location>
        <topology evidence="1">Multi-pass membrane protein</topology>
    </subcellularLocation>
</comment>
<feature type="transmembrane region" description="Helical" evidence="9">
    <location>
        <begin position="312"/>
        <end position="335"/>
    </location>
</feature>
<dbReference type="InterPro" id="IPR011701">
    <property type="entry name" value="MFS"/>
</dbReference>
<feature type="transmembrane region" description="Helical" evidence="9">
    <location>
        <begin position="152"/>
        <end position="172"/>
    </location>
</feature>
<evidence type="ECO:0000313" key="11">
    <source>
        <dbReference type="EMBL" id="NJP48245.1"/>
    </source>
</evidence>
<reference evidence="11 12" key="1">
    <citation type="submission" date="2020-03" db="EMBL/GenBank/DDBJ databases">
        <title>WGS of actinomycetes isolated from Thailand.</title>
        <authorList>
            <person name="Thawai C."/>
        </authorList>
    </citation>
    <scope>NUCLEOTIDE SEQUENCE [LARGE SCALE GENOMIC DNA]</scope>
    <source>
        <strain evidence="11 12">PRB2-1</strain>
    </source>
</reference>
<evidence type="ECO:0000313" key="12">
    <source>
        <dbReference type="Proteomes" id="UP000734511"/>
    </source>
</evidence>
<dbReference type="EMBL" id="JAATEJ010000043">
    <property type="protein sequence ID" value="NJP48245.1"/>
    <property type="molecule type" value="Genomic_DNA"/>
</dbReference>
<evidence type="ECO:0000256" key="3">
    <source>
        <dbReference type="ARBA" id="ARBA00022475"/>
    </source>
</evidence>
<gene>
    <name evidence="11" type="ORF">HCN08_33320</name>
</gene>
<dbReference type="RefSeq" id="WP_167987069.1">
    <property type="nucleotide sequence ID" value="NZ_JAATEJ010000043.1"/>
</dbReference>
<proteinExistence type="predicted"/>
<dbReference type="PANTHER" id="PTHR42718">
    <property type="entry name" value="MAJOR FACILITATOR SUPERFAMILY MULTIDRUG TRANSPORTER MFSC"/>
    <property type="match status" value="1"/>
</dbReference>
<organism evidence="11 12">
    <name type="scientific">Actinacidiphila epipremni</name>
    <dbReference type="NCBI Taxonomy" id="2053013"/>
    <lineage>
        <taxon>Bacteria</taxon>
        <taxon>Bacillati</taxon>
        <taxon>Actinomycetota</taxon>
        <taxon>Actinomycetes</taxon>
        <taxon>Kitasatosporales</taxon>
        <taxon>Streptomycetaceae</taxon>
        <taxon>Actinacidiphila</taxon>
    </lineage>
</organism>
<keyword evidence="4 9" id="KW-0812">Transmembrane</keyword>
<dbReference type="Gene3D" id="1.20.1720.10">
    <property type="entry name" value="Multidrug resistance protein D"/>
    <property type="match status" value="1"/>
</dbReference>
<sequence>MSDQQPAENRSRPAEPDGPGAPPPERTKAGAETVGTDGAVADAPLPAGTPRHAGLVLATVCLCQAMVVLDISVVNVALPSIATDLGFSQGSLSWVVNAYTLVFGGLLLFGGRIADLVGHRRAMLAGLGLFALASVLGGLAQSPGELIAARAGQGLAGAVLAPVSLTVIMVTFPEGPVRNRAVGIWAMVAAGGSALGVLLGGLLTDLLDWRWVLFVNVPIVAVAAPLALRSISGTRLLVRRRLDVPGALLGTGGITLLVYAMVQAGEHGWTSRGTLAGLVSAAALVAAFLAWERWGTREPLVRLGIFAVRTVWVANAVVVFIGAATVAGFYFTSLFLQGVLHYSPVKAGAAFLPFCFGIVVGARFSSVAAARFGGRTTISCGLVLGAVGMLLFSRLHAGSTFLSGFLLPSVLASIGIGASVVANTTMGTSGVAHHEAGLVSGLLNTSRQCGGSIGLAVLSTVAVATSHGSGQGDTPQAIVHGYDRAFQVTALLVLAAAVLAALFTPGARPRGAGTAGGRSTTSM</sequence>
<feature type="transmembrane region" description="Helical" evidence="9">
    <location>
        <begin position="184"/>
        <end position="203"/>
    </location>
</feature>
<dbReference type="Gene3D" id="1.20.1250.20">
    <property type="entry name" value="MFS general substrate transporter like domains"/>
    <property type="match status" value="1"/>
</dbReference>
<evidence type="ECO:0000256" key="7">
    <source>
        <dbReference type="ARBA" id="ARBA00023251"/>
    </source>
</evidence>
<dbReference type="SUPFAM" id="SSF103473">
    <property type="entry name" value="MFS general substrate transporter"/>
    <property type="match status" value="1"/>
</dbReference>
<feature type="transmembrane region" description="Helical" evidence="9">
    <location>
        <begin position="347"/>
        <end position="364"/>
    </location>
</feature>
<keyword evidence="6 9" id="KW-0472">Membrane</keyword>
<dbReference type="PANTHER" id="PTHR42718:SF46">
    <property type="entry name" value="BLR6921 PROTEIN"/>
    <property type="match status" value="1"/>
</dbReference>
<feature type="domain" description="Major facilitator superfamily (MFS) profile" evidence="10">
    <location>
        <begin position="56"/>
        <end position="508"/>
    </location>
</feature>
<dbReference type="InterPro" id="IPR036259">
    <property type="entry name" value="MFS_trans_sf"/>
</dbReference>